<evidence type="ECO:0000313" key="2">
    <source>
        <dbReference type="EMBL" id="MBC3862838.1"/>
    </source>
</evidence>
<dbReference type="Proteomes" id="UP000634011">
    <property type="component" value="Unassembled WGS sequence"/>
</dbReference>
<dbReference type="EMBL" id="JACOFV010000010">
    <property type="protein sequence ID" value="MBC3862838.1"/>
    <property type="molecule type" value="Genomic_DNA"/>
</dbReference>
<reference evidence="2" key="1">
    <citation type="submission" date="2020-08" db="EMBL/GenBank/DDBJ databases">
        <title>Novel species isolated from subtropical streams in China.</title>
        <authorList>
            <person name="Lu H."/>
        </authorList>
    </citation>
    <scope>NUCLEOTIDE SEQUENCE</scope>
    <source>
        <strain evidence="2">KACC 12607</strain>
    </source>
</reference>
<name>A0A923HQG4_9BURK</name>
<sequence length="180" mass="20427">MQKLFSVMFLTLLTMTVSAQEKPPANYENWGVCPFECCTYRDWTANDEVPVHSQRDDKSPVTFSVQRGEQVEGLTGVVVTEKPGVLKINRTVDDGFIKGSHAPQLKLHAGDVVYLLTPLGEGYFLFWYQGKAYISGESLRTMPRDDAQENVMNWWKLVRNSKGAMGWTRAEKFDHIDACD</sequence>
<gene>
    <name evidence="2" type="ORF">H8K32_12050</name>
</gene>
<dbReference type="AlphaFoldDB" id="A0A923HQG4"/>
<comment type="caution">
    <text evidence="2">The sequence shown here is derived from an EMBL/GenBank/DDBJ whole genome shotgun (WGS) entry which is preliminary data.</text>
</comment>
<feature type="chain" id="PRO_5038001608" evidence="1">
    <location>
        <begin position="20"/>
        <end position="180"/>
    </location>
</feature>
<evidence type="ECO:0000256" key="1">
    <source>
        <dbReference type="SAM" id="SignalP"/>
    </source>
</evidence>
<keyword evidence="1" id="KW-0732">Signal</keyword>
<proteinExistence type="predicted"/>
<accession>A0A923HQG4</accession>
<feature type="signal peptide" evidence="1">
    <location>
        <begin position="1"/>
        <end position="19"/>
    </location>
</feature>
<dbReference type="RefSeq" id="WP_186912783.1">
    <property type="nucleotide sequence ID" value="NZ_JACOFV010000010.1"/>
</dbReference>
<keyword evidence="3" id="KW-1185">Reference proteome</keyword>
<evidence type="ECO:0000313" key="3">
    <source>
        <dbReference type="Proteomes" id="UP000634011"/>
    </source>
</evidence>
<protein>
    <submittedName>
        <fullName evidence="2">Uncharacterized protein</fullName>
    </submittedName>
</protein>
<organism evidence="2 3">
    <name type="scientific">Undibacterium jejuense</name>
    <dbReference type="NCBI Taxonomy" id="1344949"/>
    <lineage>
        <taxon>Bacteria</taxon>
        <taxon>Pseudomonadati</taxon>
        <taxon>Pseudomonadota</taxon>
        <taxon>Betaproteobacteria</taxon>
        <taxon>Burkholderiales</taxon>
        <taxon>Oxalobacteraceae</taxon>
        <taxon>Undibacterium</taxon>
    </lineage>
</organism>